<dbReference type="Proteomes" id="UP000267223">
    <property type="component" value="Unassembled WGS sequence"/>
</dbReference>
<gene>
    <name evidence="1" type="ORF">EFY79_02040</name>
</gene>
<evidence type="ECO:0000313" key="2">
    <source>
        <dbReference type="Proteomes" id="UP000267223"/>
    </source>
</evidence>
<accession>A0A3M9NQK8</accession>
<protein>
    <recommendedName>
        <fullName evidence="3">Transcription regulator BetR N-terminal domain-containing protein</fullName>
    </recommendedName>
</protein>
<dbReference type="AlphaFoldDB" id="A0A3M9NQK8"/>
<organism evidence="1 2">
    <name type="scientific">Hanamia caeni</name>
    <dbReference type="NCBI Taxonomy" id="2294116"/>
    <lineage>
        <taxon>Bacteria</taxon>
        <taxon>Pseudomonadati</taxon>
        <taxon>Bacteroidota</taxon>
        <taxon>Chitinophagia</taxon>
        <taxon>Chitinophagales</taxon>
        <taxon>Chitinophagaceae</taxon>
        <taxon>Hanamia</taxon>
    </lineage>
</organism>
<sequence>MNAAELQIDFLQQIRGRLPSHLSLVDAIAEQLNLSIDSAYRRIRGEKHLTFDEIQILASHYKISLDSFLHLQNDSLIFWGKNIDRHTFDFENYLQGIVRQLEYFIPSKEKQMLYLNKDIPIFHHFMFPELAAFKCYFWSRYDLDYPKYNKNQFLIEDYIDIFNNTGKRISELYLQIPSVEIWNVDCINTTIRQIAYYTETRIFKSQQDIETVYDCLEKLVDHIETQVEHGYKFPPGKPEPENKVKYSVYINDFILGDNTIAVELDGEKMVFLNHNVINYIMTNNKEFINYTFETLKILLRKSMLISEISERDRQLFFHNLRERIHEKRKTTNR</sequence>
<dbReference type="OrthoDB" id="1098026at2"/>
<name>A0A3M9NQK8_9BACT</name>
<proteinExistence type="predicted"/>
<evidence type="ECO:0008006" key="3">
    <source>
        <dbReference type="Google" id="ProtNLM"/>
    </source>
</evidence>
<evidence type="ECO:0000313" key="1">
    <source>
        <dbReference type="EMBL" id="RNI40101.1"/>
    </source>
</evidence>
<reference evidence="1 2" key="1">
    <citation type="submission" date="2018-11" db="EMBL/GenBank/DDBJ databases">
        <title>Draft genome sequence of Ferruginibacter sp. BO-59.</title>
        <authorList>
            <person name="Im W.T."/>
        </authorList>
    </citation>
    <scope>NUCLEOTIDE SEQUENCE [LARGE SCALE GENOMIC DNA]</scope>
    <source>
        <strain evidence="1 2">BO-59</strain>
    </source>
</reference>
<comment type="caution">
    <text evidence="1">The sequence shown here is derived from an EMBL/GenBank/DDBJ whole genome shotgun (WGS) entry which is preliminary data.</text>
</comment>
<dbReference type="RefSeq" id="WP_123118991.1">
    <property type="nucleotide sequence ID" value="NZ_RJJR01000001.1"/>
</dbReference>
<keyword evidence="2" id="KW-1185">Reference proteome</keyword>
<dbReference type="EMBL" id="RJJR01000001">
    <property type="protein sequence ID" value="RNI40101.1"/>
    <property type="molecule type" value="Genomic_DNA"/>
</dbReference>